<feature type="compositionally biased region" description="Basic and acidic residues" evidence="1">
    <location>
        <begin position="244"/>
        <end position="253"/>
    </location>
</feature>
<sequence>HRPGIDQHEEQKSGLPKLPIPAAVPTERIQHTLIPTFHHTQQTNCQPRPAESEVRVTPSDVASQLQSKPGDCVANFTDTSYAANSVAPSVNTSFIPNSSEVCINAISVASMSVSSPTTVVGVPKYEEACRSHDHVPAIAQVAPLRPEGGTLNDVNVSTRFQSSPSPAEVVTNEQEVVDEIDLSVSISLPQEASVPLNEQVSVTRMTPDVAAVNDSTLSSFDVKTTSTPIDGDDSTVRAGSQIKESWEPRETMDSSRSNRKSCTASSAAGRNSRTTNLPSLRNGPERRSVQSRYRIFKEHFSGIMGRLDQYRSEPPRSEFRSSSRTGNPLMANVSNRSASFHGCQAIKHNTCLLCDTRKPCRM</sequence>
<protein>
    <submittedName>
        <fullName evidence="2">Uncharacterized protein</fullName>
    </submittedName>
</protein>
<reference evidence="2" key="2">
    <citation type="journal article" date="2009" name="BMC Mol. Biol.">
        <title>Preliminary molecular characterization of the human pathogen Angiostrongylus cantonensis.</title>
        <authorList>
            <person name="He H."/>
            <person name="Cheng M."/>
            <person name="Yang X."/>
            <person name="Meng J."/>
            <person name="He A."/>
            <person name="Zheng X."/>
            <person name="Li Z."/>
            <person name="Guo P."/>
            <person name="Pan Z."/>
            <person name="Zhan X."/>
        </authorList>
    </citation>
    <scope>NUCLEOTIDE SEQUENCE</scope>
</reference>
<feature type="region of interest" description="Disordered" evidence="1">
    <location>
        <begin position="221"/>
        <end position="291"/>
    </location>
</feature>
<organism evidence="2">
    <name type="scientific">Angiostrongylus cantonensis</name>
    <name type="common">Rat lungworm</name>
    <dbReference type="NCBI Taxonomy" id="6313"/>
    <lineage>
        <taxon>Eukaryota</taxon>
        <taxon>Metazoa</taxon>
        <taxon>Ecdysozoa</taxon>
        <taxon>Nematoda</taxon>
        <taxon>Chromadorea</taxon>
        <taxon>Rhabditida</taxon>
        <taxon>Rhabditina</taxon>
        <taxon>Rhabditomorpha</taxon>
        <taxon>Strongyloidea</taxon>
        <taxon>Metastrongylidae</taxon>
        <taxon>Angiostrongylus</taxon>
    </lineage>
</organism>
<dbReference type="AlphaFoldDB" id="C7BVW7"/>
<evidence type="ECO:0000313" key="2">
    <source>
        <dbReference type="EMBL" id="CAR63632.1"/>
    </source>
</evidence>
<proteinExistence type="evidence at transcript level"/>
<feature type="compositionally biased region" description="Polar residues" evidence="1">
    <location>
        <begin position="260"/>
        <end position="279"/>
    </location>
</feature>
<dbReference type="EMBL" id="FM207771">
    <property type="protein sequence ID" value="CAR63632.1"/>
    <property type="molecule type" value="mRNA"/>
</dbReference>
<reference evidence="2" key="1">
    <citation type="submission" date="2008-08" db="EMBL/GenBank/DDBJ databases">
        <authorList>
            <person name="Zhan X.M."/>
        </authorList>
    </citation>
    <scope>NUCLEOTIDE SEQUENCE</scope>
</reference>
<name>C7BVW7_ANGCA</name>
<accession>C7BVW7</accession>
<feature type="compositionally biased region" description="Basic and acidic residues" evidence="1">
    <location>
        <begin position="308"/>
        <end position="321"/>
    </location>
</feature>
<feature type="non-terminal residue" evidence="2">
    <location>
        <position position="1"/>
    </location>
</feature>
<evidence type="ECO:0000256" key="1">
    <source>
        <dbReference type="SAM" id="MobiDB-lite"/>
    </source>
</evidence>
<feature type="region of interest" description="Disordered" evidence="1">
    <location>
        <begin position="306"/>
        <end position="331"/>
    </location>
</feature>